<proteinExistence type="predicted"/>
<dbReference type="InParanoid" id="A8XVY2"/>
<gene>
    <name evidence="3 5" type="ORF">CBG19580</name>
    <name evidence="3" type="ORF">CBG_19580</name>
</gene>
<dbReference type="eggNOG" id="KOG4297">
    <property type="taxonomic scope" value="Eukaryota"/>
</dbReference>
<dbReference type="SMART" id="SM00605">
    <property type="entry name" value="CW"/>
    <property type="match status" value="1"/>
</dbReference>
<keyword evidence="1" id="KW-0732">Signal</keyword>
<dbReference type="GeneID" id="8588885"/>
<feature type="domain" description="PAN-3" evidence="2">
    <location>
        <begin position="4"/>
        <end position="137"/>
    </location>
</feature>
<evidence type="ECO:0000256" key="1">
    <source>
        <dbReference type="SAM" id="SignalP"/>
    </source>
</evidence>
<dbReference type="AlphaFoldDB" id="A8XVY2"/>
<reference evidence="3 4" key="1">
    <citation type="journal article" date="2003" name="PLoS Biol.">
        <title>The genome sequence of Caenorhabditis briggsae: a platform for comparative genomics.</title>
        <authorList>
            <person name="Stein L.D."/>
            <person name="Bao Z."/>
            <person name="Blasiar D."/>
            <person name="Blumenthal T."/>
            <person name="Brent M.R."/>
            <person name="Chen N."/>
            <person name="Chinwalla A."/>
            <person name="Clarke L."/>
            <person name="Clee C."/>
            <person name="Coghlan A."/>
            <person name="Coulson A."/>
            <person name="D'Eustachio P."/>
            <person name="Fitch D.H."/>
            <person name="Fulton L.A."/>
            <person name="Fulton R.E."/>
            <person name="Griffiths-Jones S."/>
            <person name="Harris T.W."/>
            <person name="Hillier L.W."/>
            <person name="Kamath R."/>
            <person name="Kuwabara P.E."/>
            <person name="Mardis E.R."/>
            <person name="Marra M.A."/>
            <person name="Miner T.L."/>
            <person name="Minx P."/>
            <person name="Mullikin J.C."/>
            <person name="Plumb R.W."/>
            <person name="Rogers J."/>
            <person name="Schein J.E."/>
            <person name="Sohrmann M."/>
            <person name="Spieth J."/>
            <person name="Stajich J.E."/>
            <person name="Wei C."/>
            <person name="Willey D."/>
            <person name="Wilson R.K."/>
            <person name="Durbin R."/>
            <person name="Waterston R.H."/>
        </authorList>
    </citation>
    <scope>NUCLEOTIDE SEQUENCE [LARGE SCALE GENOMIC DNA]</scope>
    <source>
        <strain evidence="3 4">AF16</strain>
    </source>
</reference>
<keyword evidence="4" id="KW-1185">Reference proteome</keyword>
<feature type="chain" id="PRO_5002733774" evidence="1">
    <location>
        <begin position="19"/>
        <end position="447"/>
    </location>
</feature>
<dbReference type="KEGG" id="cbr:CBG_19580"/>
<dbReference type="CTD" id="8588885"/>
<organism evidence="3 4">
    <name type="scientific">Caenorhabditis briggsae</name>
    <dbReference type="NCBI Taxonomy" id="6238"/>
    <lineage>
        <taxon>Eukaryota</taxon>
        <taxon>Metazoa</taxon>
        <taxon>Ecdysozoa</taxon>
        <taxon>Nematoda</taxon>
        <taxon>Chromadorea</taxon>
        <taxon>Rhabditida</taxon>
        <taxon>Rhabditina</taxon>
        <taxon>Rhabditomorpha</taxon>
        <taxon>Rhabditoidea</taxon>
        <taxon>Rhabditidae</taxon>
        <taxon>Peloderinae</taxon>
        <taxon>Caenorhabditis</taxon>
    </lineage>
</organism>
<dbReference type="Pfam" id="PF08277">
    <property type="entry name" value="PAN_3"/>
    <property type="match status" value="1"/>
</dbReference>
<evidence type="ECO:0000313" key="3">
    <source>
        <dbReference type="EMBL" id="CAP36801.2"/>
    </source>
</evidence>
<sequence>MCCPIFYLLLVLVSRSKSEYDAMMIKFYGRVESQLPSTSGSLMAKDTCVTKCLDDKECVLAYMDTAGYCLNYKFSSFNESTSLLEVPKSDGLMVAVKTNEMVCPTGSYLDIKMAYVDRRNDANYPFEWVKNENGWTIKCTCPAPGMIFKRSETMTVCVKRYDFKGTNNDARKYCEDQGLKMVGVANQAELDALTCGEPGDYTFQDGGLTTSMSGVTVKYDTYRTYCLYALNGFVWANSCDQTNKADGSVFFNGYRWLLYKLHVFFLDSLRYIDEASESEGLMVAVKISAMECPRGSYLGIKMAYLDRRNDANYPFEWERKEDRWFTSCQCPDPNTIFRRSETEFVCVKRYVYNQGTSTGARQLCQKEGLKIIGIADQAELDALTGGKTSDYTFQDGITTSMDDAKLNYETTNGFCRYAMNGIVYAQDCDTATGSLEGSVLCGWKLTQ</sequence>
<dbReference type="RefSeq" id="XP_045096815.1">
    <property type="nucleotide sequence ID" value="XM_045242822.1"/>
</dbReference>
<dbReference type="PANTHER" id="PTHR47629:SF12">
    <property type="entry name" value="PAN-3 DOMAIN-CONTAINING PROTEIN"/>
    <property type="match status" value="1"/>
</dbReference>
<dbReference type="SUPFAM" id="SSF56436">
    <property type="entry name" value="C-type lectin-like"/>
    <property type="match status" value="2"/>
</dbReference>
<dbReference type="InterPro" id="IPR016187">
    <property type="entry name" value="CTDL_fold"/>
</dbReference>
<dbReference type="PANTHER" id="PTHR47629">
    <property type="entry name" value="C-TYPE LECTIN-RELATED"/>
    <property type="match status" value="1"/>
</dbReference>
<evidence type="ECO:0000259" key="2">
    <source>
        <dbReference type="SMART" id="SM00605"/>
    </source>
</evidence>
<dbReference type="Proteomes" id="UP000008549">
    <property type="component" value="Unassembled WGS sequence"/>
</dbReference>
<dbReference type="WormBase" id="CBG19580">
    <property type="protein sequence ID" value="CBP47600"/>
    <property type="gene ID" value="WBGene00038772"/>
</dbReference>
<evidence type="ECO:0000313" key="4">
    <source>
        <dbReference type="Proteomes" id="UP000008549"/>
    </source>
</evidence>
<name>A8XVY2_CAEBR</name>
<accession>A8XVY2</accession>
<dbReference type="HOGENOM" id="CLU_612858_0_0_1"/>
<protein>
    <submittedName>
        <fullName evidence="3">Protein CBG19580</fullName>
    </submittedName>
</protein>
<feature type="signal peptide" evidence="1">
    <location>
        <begin position="1"/>
        <end position="18"/>
    </location>
</feature>
<reference evidence="3 4" key="2">
    <citation type="journal article" date="2011" name="PLoS Genet.">
        <title>Caenorhabditis briggsae recombinant inbred line genotypes reveal inter-strain incompatibility and the evolution of recombination.</title>
        <authorList>
            <person name="Ross J.A."/>
            <person name="Koboldt D.C."/>
            <person name="Staisch J.E."/>
            <person name="Chamberlin H.M."/>
            <person name="Gupta B.P."/>
            <person name="Miller R.D."/>
            <person name="Baird S.E."/>
            <person name="Haag E.S."/>
        </authorList>
    </citation>
    <scope>NUCLEOTIDE SEQUENCE [LARGE SCALE GENOMIC DNA]</scope>
    <source>
        <strain evidence="3 4">AF16</strain>
    </source>
</reference>
<dbReference type="InterPro" id="IPR006583">
    <property type="entry name" value="PAN-3_domain"/>
</dbReference>
<dbReference type="EMBL" id="HE601321">
    <property type="protein sequence ID" value="CAP36801.2"/>
    <property type="molecule type" value="Genomic_DNA"/>
</dbReference>
<evidence type="ECO:0000313" key="5">
    <source>
        <dbReference type="WormBase" id="CBG19580"/>
    </source>
</evidence>